<proteinExistence type="predicted"/>
<dbReference type="PANTHER" id="PTHR20974:SF0">
    <property type="entry name" value="UPF0585 PROTEIN CG18661"/>
    <property type="match status" value="1"/>
</dbReference>
<comment type="caution">
    <text evidence="1">The sequence shown here is derived from an EMBL/GenBank/DDBJ whole genome shotgun (WGS) entry which is preliminary data.</text>
</comment>
<reference evidence="1 2" key="1">
    <citation type="submission" date="2023-12" db="EMBL/GenBank/DDBJ databases">
        <title>Friends and Foes: Symbiotic and Algicidal bacterial influence on Karenia brevis blooms.</title>
        <authorList>
            <person name="Fei C."/>
            <person name="Mohamed A.R."/>
            <person name="Booker A."/>
            <person name="Arshad M."/>
            <person name="Klass S."/>
            <person name="Ahn S."/>
            <person name="Gilbert P.M."/>
            <person name="Heil C.A."/>
            <person name="Martinez J.M."/>
            <person name="Amin S.A."/>
        </authorList>
    </citation>
    <scope>NUCLEOTIDE SEQUENCE [LARGE SCALE GENOMIC DNA]</scope>
    <source>
        <strain evidence="1 2">CE15</strain>
    </source>
</reference>
<dbReference type="InterPro" id="IPR010342">
    <property type="entry name" value="DUF938"/>
</dbReference>
<dbReference type="SUPFAM" id="SSF53335">
    <property type="entry name" value="S-adenosyl-L-methionine-dependent methyltransferases"/>
    <property type="match status" value="1"/>
</dbReference>
<gene>
    <name evidence="1" type="ORF">WAE96_14170</name>
</gene>
<dbReference type="Proteomes" id="UP001382455">
    <property type="component" value="Unassembled WGS sequence"/>
</dbReference>
<dbReference type="PANTHER" id="PTHR20974">
    <property type="entry name" value="UPF0585 PROTEIN CG18661"/>
    <property type="match status" value="1"/>
</dbReference>
<keyword evidence="2" id="KW-1185">Reference proteome</keyword>
<dbReference type="Gene3D" id="3.40.50.150">
    <property type="entry name" value="Vaccinia Virus protein VP39"/>
    <property type="match status" value="1"/>
</dbReference>
<protein>
    <submittedName>
        <fullName evidence="1">DUF938 domain-containing protein</fullName>
    </submittedName>
</protein>
<accession>A0ABU8EXU2</accession>
<dbReference type="InterPro" id="IPR029063">
    <property type="entry name" value="SAM-dependent_MTases_sf"/>
</dbReference>
<organism evidence="1 2">
    <name type="scientific">Pseudoalteromonas spongiae</name>
    <dbReference type="NCBI Taxonomy" id="298657"/>
    <lineage>
        <taxon>Bacteria</taxon>
        <taxon>Pseudomonadati</taxon>
        <taxon>Pseudomonadota</taxon>
        <taxon>Gammaproteobacteria</taxon>
        <taxon>Alteromonadales</taxon>
        <taxon>Pseudoalteromonadaceae</taxon>
        <taxon>Pseudoalteromonas</taxon>
    </lineage>
</organism>
<sequence>MQPYSKACENNKDPILSIIKSAFSNATSVLEIGSGSGQHAVYFAPALAHLSWQTSDVLANHQGMMAWLDAFPSPNLLPPLALDIAEPWQIAQYDGIFTANTLHIVSPQLVEAFFEKVNRFLAQNGTLCIYGPFNYHGEFTSPSNAEFDQWLKVKDHTRGIRDFEWICQLAVKAGLELISDHEMPANNRLLEFIKRY</sequence>
<evidence type="ECO:0000313" key="2">
    <source>
        <dbReference type="Proteomes" id="UP001382455"/>
    </source>
</evidence>
<evidence type="ECO:0000313" key="1">
    <source>
        <dbReference type="EMBL" id="MEI4550812.1"/>
    </source>
</evidence>
<dbReference type="RefSeq" id="WP_336435877.1">
    <property type="nucleotide sequence ID" value="NZ_JBAWKS010000001.1"/>
</dbReference>
<dbReference type="EMBL" id="JBAWKS010000001">
    <property type="protein sequence ID" value="MEI4550812.1"/>
    <property type="molecule type" value="Genomic_DNA"/>
</dbReference>
<name>A0ABU8EXU2_9GAMM</name>
<dbReference type="Pfam" id="PF06080">
    <property type="entry name" value="DUF938"/>
    <property type="match status" value="1"/>
</dbReference>